<dbReference type="InterPro" id="IPR024420">
    <property type="entry name" value="TRAPP_III_complex_Trs85"/>
</dbReference>
<dbReference type="PANTHER" id="PTHR12975:SF6">
    <property type="entry name" value="TRAFFICKING PROTEIN PARTICLE COMPLEX SUBUNIT 8"/>
    <property type="match status" value="1"/>
</dbReference>
<keyword evidence="3" id="KW-1185">Reference proteome</keyword>
<dbReference type="EMBL" id="JACCJC010000062">
    <property type="protein sequence ID" value="KAF6230983.1"/>
    <property type="molecule type" value="Genomic_DNA"/>
</dbReference>
<reference evidence="2 3" key="1">
    <citation type="journal article" date="2020" name="Genomics">
        <title>Complete, high-quality genomes from long-read metagenomic sequencing of two wolf lichen thalli reveals enigmatic genome architecture.</title>
        <authorList>
            <person name="McKenzie S.K."/>
            <person name="Walston R.F."/>
            <person name="Allen J.L."/>
        </authorList>
    </citation>
    <scope>NUCLEOTIDE SEQUENCE [LARGE SCALE GENOMIC DNA]</scope>
    <source>
        <strain evidence="2">WasteWater2</strain>
    </source>
</reference>
<dbReference type="RefSeq" id="XP_037160416.1">
    <property type="nucleotide sequence ID" value="XM_037312776.1"/>
</dbReference>
<feature type="region of interest" description="Disordered" evidence="1">
    <location>
        <begin position="71"/>
        <end position="104"/>
    </location>
</feature>
<protein>
    <recommendedName>
        <fullName evidence="4">Transport protein particle subunit trs85-2</fullName>
    </recommendedName>
</protein>
<feature type="region of interest" description="Disordered" evidence="1">
    <location>
        <begin position="1"/>
        <end position="58"/>
    </location>
</feature>
<dbReference type="Proteomes" id="UP000578531">
    <property type="component" value="Unassembled WGS sequence"/>
</dbReference>
<evidence type="ECO:0008006" key="4">
    <source>
        <dbReference type="Google" id="ProtNLM"/>
    </source>
</evidence>
<sequence>MTPLEHENGSPGGISQRPQPELALRSSREFTSSDLPNNTASNSSSQIRTRTSLSSSESRLPLIAGPSLIYKSRSPSNLRSQSHERSSSSSRGSSPTTSAYDSNETHRQIIVRSFAPRVAVFASSDTEDFVRQKGFKDGLYSLLRPYGEHLHGKVVIRDSMGGSRGWDDFGVRIMNSQALQTNSTHRADGEMVDQDARNLVNGSQRVSEHTRSSHSNETVKSIDKVLDRYLRTTSAASEGQGKAYVDLEGTSYGSRPGLSPLYPVYLRKLLSSASIAPYETFLHPVACLIAVSSHHPAPIEALRQLYSNTGHGSQKVPAWMGMEYLRYYVLIHDEENDDITKSTALFDLMKRHFGLHCHLLRLRRSQCVLTDDDSTRVPSYEWLSAEEEIEKLSMGDDADDVELSEKYILESDSTAIKNLLREMVTQSIVPFMESRVMTWNDQVASRRRGIGGRFISLSKRWTGFGTAKSTTLGLAGISNPSGSNYDYQQGFYPPETPESTMRQLGDYAFMLRDWKLAYSTYDFLRADFGHDKAWGYHAAANEMAAITSLLIPHAFNSKSRSESLDQMLENAAYSYLTRCSMPFNVNRCLTIAIELLKTRGPVAADDAARWGGKLLEFGVLTLSAQALTTERIAECYMSRTGPDFAAAAAGTRKRQAALWTVLASDSWLRLDRPDQARVRLREASALYGLDNQDSAGLPFPSMQGLWQRLNSALTDAGGDDYAALIDTSVAHTDFQSDTTEEKEQLNAFIRPSVLSSTDAEGFTPQDAGHIHSTSLDDSQLQDDGFE</sequence>
<evidence type="ECO:0000256" key="1">
    <source>
        <dbReference type="SAM" id="MobiDB-lite"/>
    </source>
</evidence>
<accession>A0A8H6L0I0</accession>
<evidence type="ECO:0000313" key="2">
    <source>
        <dbReference type="EMBL" id="KAF6230983.1"/>
    </source>
</evidence>
<dbReference type="PANTHER" id="PTHR12975">
    <property type="entry name" value="TRANSPORT PROTEIN TRAPP"/>
    <property type="match status" value="1"/>
</dbReference>
<dbReference type="Pfam" id="PF12739">
    <property type="entry name" value="TRAPPC-Trs85"/>
    <property type="match status" value="1"/>
</dbReference>
<dbReference type="GO" id="GO:1990072">
    <property type="term" value="C:TRAPPIII protein complex"/>
    <property type="evidence" value="ECO:0007669"/>
    <property type="project" value="TreeGrafter"/>
</dbReference>
<dbReference type="GeneID" id="59292537"/>
<comment type="caution">
    <text evidence="2">The sequence shown here is derived from an EMBL/GenBank/DDBJ whole genome shotgun (WGS) entry which is preliminary data.</text>
</comment>
<feature type="region of interest" description="Disordered" evidence="1">
    <location>
        <begin position="758"/>
        <end position="786"/>
    </location>
</feature>
<feature type="compositionally biased region" description="Low complexity" evidence="1">
    <location>
        <begin position="48"/>
        <end position="58"/>
    </location>
</feature>
<organism evidence="2 3">
    <name type="scientific">Letharia columbiana</name>
    <dbReference type="NCBI Taxonomy" id="112416"/>
    <lineage>
        <taxon>Eukaryota</taxon>
        <taxon>Fungi</taxon>
        <taxon>Dikarya</taxon>
        <taxon>Ascomycota</taxon>
        <taxon>Pezizomycotina</taxon>
        <taxon>Lecanoromycetes</taxon>
        <taxon>OSLEUM clade</taxon>
        <taxon>Lecanoromycetidae</taxon>
        <taxon>Lecanorales</taxon>
        <taxon>Lecanorineae</taxon>
        <taxon>Parmeliaceae</taxon>
        <taxon>Letharia</taxon>
    </lineage>
</organism>
<name>A0A8H6L0I0_9LECA</name>
<feature type="compositionally biased region" description="Polar residues" evidence="1">
    <location>
        <begin position="29"/>
        <end position="47"/>
    </location>
</feature>
<dbReference type="OrthoDB" id="203724at2759"/>
<dbReference type="AlphaFoldDB" id="A0A8H6L0I0"/>
<gene>
    <name evidence="2" type="ORF">HO173_010891</name>
</gene>
<evidence type="ECO:0000313" key="3">
    <source>
        <dbReference type="Proteomes" id="UP000578531"/>
    </source>
</evidence>
<proteinExistence type="predicted"/>